<dbReference type="GO" id="GO:0004497">
    <property type="term" value="F:monooxygenase activity"/>
    <property type="evidence" value="ECO:0007669"/>
    <property type="project" value="UniProtKB-ARBA"/>
</dbReference>
<evidence type="ECO:0000256" key="1">
    <source>
        <dbReference type="ARBA" id="ARBA00022714"/>
    </source>
</evidence>
<keyword evidence="1" id="KW-0001">2Fe-2S</keyword>
<evidence type="ECO:0000256" key="4">
    <source>
        <dbReference type="ARBA" id="ARBA00023014"/>
    </source>
</evidence>
<dbReference type="PANTHER" id="PTHR21496">
    <property type="entry name" value="FERREDOXIN-RELATED"/>
    <property type="match status" value="1"/>
</dbReference>
<dbReference type="AlphaFoldDB" id="A0A7D6HT66"/>
<keyword evidence="3" id="KW-0408">Iron</keyword>
<feature type="domain" description="Rieske" evidence="5">
    <location>
        <begin position="5"/>
        <end position="117"/>
    </location>
</feature>
<dbReference type="GO" id="GO:0016705">
    <property type="term" value="F:oxidoreductase activity, acting on paired donors, with incorporation or reduction of molecular oxygen"/>
    <property type="evidence" value="ECO:0007669"/>
    <property type="project" value="UniProtKB-ARBA"/>
</dbReference>
<dbReference type="Gene3D" id="2.102.10.10">
    <property type="entry name" value="Rieske [2Fe-2S] iron-sulphur domain"/>
    <property type="match status" value="1"/>
</dbReference>
<reference evidence="7" key="3">
    <citation type="submission" date="2023-07" db="EMBL/GenBank/DDBJ databases">
        <title>Description of Mycobacterium gordonae subsp. intergordonae subsp.nov. and Mycobacterium gordonae subsp. gordonae subsp. nov.</title>
        <authorList>
            <person name="Huang H."/>
        </authorList>
    </citation>
    <scope>NUCLEOTIDE SEQUENCE [LARGE SCALE GENOMIC DNA]</scope>
    <source>
        <strain evidence="7">24</strain>
    </source>
</reference>
<dbReference type="Pfam" id="PF00355">
    <property type="entry name" value="Rieske"/>
    <property type="match status" value="1"/>
</dbReference>
<dbReference type="SUPFAM" id="SSF50022">
    <property type="entry name" value="ISP domain"/>
    <property type="match status" value="1"/>
</dbReference>
<sequence length="119" mass="13144">MPQRRFVCPIEELPPGAMKLVDIGKFGVGVYNVGGSLHAIVNYCSHEGAPLCQGLLGGTNEPDPTQPDGLRRVREGQIVRCPWHNWEFDITTGRNLADPNRRVRTYPVDVTDGEVFVTA</sequence>
<evidence type="ECO:0000256" key="2">
    <source>
        <dbReference type="ARBA" id="ARBA00022723"/>
    </source>
</evidence>
<dbReference type="InterPro" id="IPR036922">
    <property type="entry name" value="Rieske_2Fe-2S_sf"/>
</dbReference>
<protein>
    <submittedName>
        <fullName evidence="6">Rieske (2Fe-2S) protein</fullName>
    </submittedName>
</protein>
<keyword evidence="2" id="KW-0479">Metal-binding</keyword>
<reference evidence="6 7" key="2">
    <citation type="submission" date="2020-07" db="EMBL/GenBank/DDBJ databases">
        <authorList>
            <person name="Yu X."/>
        </authorList>
    </citation>
    <scope>NUCLEOTIDE SEQUENCE [LARGE SCALE GENOMIC DNA]</scope>
    <source>
        <strain evidence="7">24</strain>
    </source>
</reference>
<dbReference type="RefSeq" id="WP_180914614.1">
    <property type="nucleotide sequence ID" value="NZ_CP059165.1"/>
</dbReference>
<name>A0A7D6HT66_9MYCO</name>
<reference evidence="7" key="1">
    <citation type="submission" date="2020-07" db="EMBL/GenBank/DDBJ databases">
        <title>Description of Mycobacterium gordonae subsp. intergordonae subsp.nov. and Mycobacterium gordonae subsp. gordonae subsp. nov.</title>
        <authorList>
            <person name="Yu X."/>
        </authorList>
    </citation>
    <scope>NUCLEOTIDE SEQUENCE [LARGE SCALE GENOMIC DNA]</scope>
    <source>
        <strain evidence="7">24</strain>
    </source>
</reference>
<evidence type="ECO:0000256" key="3">
    <source>
        <dbReference type="ARBA" id="ARBA00023004"/>
    </source>
</evidence>
<evidence type="ECO:0000259" key="5">
    <source>
        <dbReference type="PROSITE" id="PS51296"/>
    </source>
</evidence>
<gene>
    <name evidence="6" type="ORF">H0P51_19930</name>
</gene>
<keyword evidence="4" id="KW-0411">Iron-sulfur</keyword>
<dbReference type="InterPro" id="IPR017941">
    <property type="entry name" value="Rieske_2Fe-2S"/>
</dbReference>
<dbReference type="GO" id="GO:0051537">
    <property type="term" value="F:2 iron, 2 sulfur cluster binding"/>
    <property type="evidence" value="ECO:0007669"/>
    <property type="project" value="UniProtKB-KW"/>
</dbReference>
<evidence type="ECO:0000313" key="6">
    <source>
        <dbReference type="EMBL" id="QLL06033.1"/>
    </source>
</evidence>
<dbReference type="Proteomes" id="UP000510682">
    <property type="component" value="Chromosome"/>
</dbReference>
<dbReference type="GO" id="GO:0046872">
    <property type="term" value="F:metal ion binding"/>
    <property type="evidence" value="ECO:0007669"/>
    <property type="project" value="UniProtKB-KW"/>
</dbReference>
<keyword evidence="7" id="KW-1185">Reference proteome</keyword>
<dbReference type="PROSITE" id="PS51296">
    <property type="entry name" value="RIESKE"/>
    <property type="match status" value="1"/>
</dbReference>
<organism evidence="6 7">
    <name type="scientific">Mycobacterium vicinigordonae</name>
    <dbReference type="NCBI Taxonomy" id="1719132"/>
    <lineage>
        <taxon>Bacteria</taxon>
        <taxon>Bacillati</taxon>
        <taxon>Actinomycetota</taxon>
        <taxon>Actinomycetes</taxon>
        <taxon>Mycobacteriales</taxon>
        <taxon>Mycobacteriaceae</taxon>
        <taxon>Mycobacterium</taxon>
    </lineage>
</organism>
<evidence type="ECO:0000313" key="7">
    <source>
        <dbReference type="Proteomes" id="UP000510682"/>
    </source>
</evidence>
<dbReference type="EMBL" id="CP059165">
    <property type="protein sequence ID" value="QLL06033.1"/>
    <property type="molecule type" value="Genomic_DNA"/>
</dbReference>
<dbReference type="PANTHER" id="PTHR21496:SF23">
    <property type="entry name" value="3-PHENYLPROPIONATE_CINNAMIC ACID DIOXYGENASE FERREDOXIN SUBUNIT"/>
    <property type="match status" value="1"/>
</dbReference>
<proteinExistence type="predicted"/>
<accession>A0A7D6HT66</accession>
<dbReference type="KEGG" id="mgor:H0P51_19930"/>